<dbReference type="AlphaFoldDB" id="A0A5J5EF93"/>
<feature type="compositionally biased region" description="Low complexity" evidence="1">
    <location>
        <begin position="221"/>
        <end position="230"/>
    </location>
</feature>
<name>A0A5J5EF93_9PEZI</name>
<keyword evidence="3" id="KW-1185">Reference proteome</keyword>
<evidence type="ECO:0000313" key="2">
    <source>
        <dbReference type="EMBL" id="KAA8893803.1"/>
    </source>
</evidence>
<organism evidence="2 3">
    <name type="scientific">Sphaerosporella brunnea</name>
    <dbReference type="NCBI Taxonomy" id="1250544"/>
    <lineage>
        <taxon>Eukaryota</taxon>
        <taxon>Fungi</taxon>
        <taxon>Dikarya</taxon>
        <taxon>Ascomycota</taxon>
        <taxon>Pezizomycotina</taxon>
        <taxon>Pezizomycetes</taxon>
        <taxon>Pezizales</taxon>
        <taxon>Pyronemataceae</taxon>
        <taxon>Sphaerosporella</taxon>
    </lineage>
</organism>
<dbReference type="EMBL" id="VXIS01000400">
    <property type="protein sequence ID" value="KAA8893803.1"/>
    <property type="molecule type" value="Genomic_DNA"/>
</dbReference>
<feature type="region of interest" description="Disordered" evidence="1">
    <location>
        <begin position="386"/>
        <end position="429"/>
    </location>
</feature>
<evidence type="ECO:0000313" key="3">
    <source>
        <dbReference type="Proteomes" id="UP000326924"/>
    </source>
</evidence>
<feature type="compositionally biased region" description="Basic and acidic residues" evidence="1">
    <location>
        <begin position="205"/>
        <end position="217"/>
    </location>
</feature>
<comment type="caution">
    <text evidence="2">The sequence shown here is derived from an EMBL/GenBank/DDBJ whole genome shotgun (WGS) entry which is preliminary data.</text>
</comment>
<accession>A0A5J5EF93</accession>
<feature type="compositionally biased region" description="Basic and acidic residues" evidence="1">
    <location>
        <begin position="386"/>
        <end position="397"/>
    </location>
</feature>
<evidence type="ECO:0000256" key="1">
    <source>
        <dbReference type="SAM" id="MobiDB-lite"/>
    </source>
</evidence>
<feature type="region of interest" description="Disordered" evidence="1">
    <location>
        <begin position="191"/>
        <end position="230"/>
    </location>
</feature>
<dbReference type="InParanoid" id="A0A5J5EF93"/>
<dbReference type="Proteomes" id="UP000326924">
    <property type="component" value="Unassembled WGS sequence"/>
</dbReference>
<gene>
    <name evidence="2" type="ORF">FN846DRAFT_913641</name>
</gene>
<reference evidence="2 3" key="1">
    <citation type="submission" date="2019-09" db="EMBL/GenBank/DDBJ databases">
        <title>Draft genome of the ectomycorrhizal ascomycete Sphaerosporella brunnea.</title>
        <authorList>
            <consortium name="DOE Joint Genome Institute"/>
            <person name="Benucci G.M."/>
            <person name="Marozzi G."/>
            <person name="Antonielli L."/>
            <person name="Sanchez S."/>
            <person name="Marco P."/>
            <person name="Wang X."/>
            <person name="Falini L.B."/>
            <person name="Barry K."/>
            <person name="Haridas S."/>
            <person name="Lipzen A."/>
            <person name="Labutti K."/>
            <person name="Grigoriev I.V."/>
            <person name="Murat C."/>
            <person name="Martin F."/>
            <person name="Albertini E."/>
            <person name="Donnini D."/>
            <person name="Bonito G."/>
        </authorList>
    </citation>
    <scope>NUCLEOTIDE SEQUENCE [LARGE SCALE GENOMIC DNA]</scope>
    <source>
        <strain evidence="2 3">Sb_GMNB300</strain>
    </source>
</reference>
<protein>
    <submittedName>
        <fullName evidence="2">Uncharacterized protein</fullName>
    </submittedName>
</protein>
<proteinExistence type="predicted"/>
<sequence length="483" mass="53848">MSGEPERVVSSAKLTITNCRCILSDHAISALECLKIWPRHGLISAKYCQPQELDEMLEALSTAELEKGKQKAGRVEDTQDAALTKKAHVVQLPRYKGHDWMFEQLEIPPGDKLASLIMYCEVQDLCKQHGFKLTQKYSTWGTKEMRKLVATVTAQLNADLKRKKVIPTTAVDSLVHRLYLDNVGNMRVVQERKSKGDLHDEEEDQNSKDKENDHTSSDGDTPAAPTEPPYAEQQALKTDMENEDEDKELLHFCGGKWSVNESHTEIDEQLSNQVTDMPNGDLNGPTRLAEAHHRVIRLPEPPAQQQAVETDMDHEDAQDDKEFGHFGGGKWSVNGIDTGIDEQLSNQVSDRPNGDFHGQTRLAEAHHHEIRLPPWRSVRAKCDNETRSMDNGRESRSCELNPASKPLSPVKILPPSMNNGRESRPGELNPVPKPLSPAATVPEDTVHISLPQASPCDTRTSILVHFGNESPSNTHAAILRAKP</sequence>